<comment type="caution">
    <text evidence="1">The sequence shown here is derived from an EMBL/GenBank/DDBJ whole genome shotgun (WGS) entry which is preliminary data.</text>
</comment>
<name>A0A835U5I5_VANPL</name>
<accession>A0A835U5I5</accession>
<organism evidence="1 2">
    <name type="scientific">Vanilla planifolia</name>
    <name type="common">Vanilla</name>
    <dbReference type="NCBI Taxonomy" id="51239"/>
    <lineage>
        <taxon>Eukaryota</taxon>
        <taxon>Viridiplantae</taxon>
        <taxon>Streptophyta</taxon>
        <taxon>Embryophyta</taxon>
        <taxon>Tracheophyta</taxon>
        <taxon>Spermatophyta</taxon>
        <taxon>Magnoliopsida</taxon>
        <taxon>Liliopsida</taxon>
        <taxon>Asparagales</taxon>
        <taxon>Orchidaceae</taxon>
        <taxon>Vanilloideae</taxon>
        <taxon>Vanilleae</taxon>
        <taxon>Vanilla</taxon>
    </lineage>
</organism>
<evidence type="ECO:0000313" key="1">
    <source>
        <dbReference type="EMBL" id="KAG0448630.1"/>
    </source>
</evidence>
<sequence>FRHLQLPLLQEQSHTASNYVANQVPQQQSLAPEPPMIRGGVATTILCATPARSTAAAGEQNAIQLQSQSCSNSSSNGNKCYFLNPFLNKLLWPKSKIVK</sequence>
<reference evidence="1 2" key="1">
    <citation type="journal article" date="2020" name="Nat. Food">
        <title>A phased Vanilla planifolia genome enables genetic improvement of flavour and production.</title>
        <authorList>
            <person name="Hasing T."/>
            <person name="Tang H."/>
            <person name="Brym M."/>
            <person name="Khazi F."/>
            <person name="Huang T."/>
            <person name="Chambers A.H."/>
        </authorList>
    </citation>
    <scope>NUCLEOTIDE SEQUENCE [LARGE SCALE GENOMIC DNA]</scope>
    <source>
        <tissue evidence="1">Leaf</tissue>
    </source>
</reference>
<gene>
    <name evidence="1" type="ORF">HPP92_027742</name>
</gene>
<feature type="non-terminal residue" evidence="1">
    <location>
        <position position="1"/>
    </location>
</feature>
<protein>
    <submittedName>
        <fullName evidence="1">Uncharacterized protein</fullName>
    </submittedName>
</protein>
<dbReference type="EMBL" id="JADCNL010000298">
    <property type="protein sequence ID" value="KAG0448630.1"/>
    <property type="molecule type" value="Genomic_DNA"/>
</dbReference>
<evidence type="ECO:0000313" key="2">
    <source>
        <dbReference type="Proteomes" id="UP000636800"/>
    </source>
</evidence>
<dbReference type="Proteomes" id="UP000636800">
    <property type="component" value="Unassembled WGS sequence"/>
</dbReference>
<dbReference type="OrthoDB" id="2016264at2759"/>
<dbReference type="AlphaFoldDB" id="A0A835U5I5"/>
<keyword evidence="2" id="KW-1185">Reference proteome</keyword>
<proteinExistence type="predicted"/>